<organism evidence="2 3">
    <name type="scientific">Arcticibacterium luteifluviistationis</name>
    <dbReference type="NCBI Taxonomy" id="1784714"/>
    <lineage>
        <taxon>Bacteria</taxon>
        <taxon>Pseudomonadati</taxon>
        <taxon>Bacteroidota</taxon>
        <taxon>Cytophagia</taxon>
        <taxon>Cytophagales</taxon>
        <taxon>Leadbetterellaceae</taxon>
        <taxon>Arcticibacterium</taxon>
    </lineage>
</organism>
<accession>A0A2Z4GF48</accession>
<sequence length="274" mass="29650">MKKLLLGFAVLFSISASAQNLKTPAPSTTQTIKQDFALSSIEINYSRPSMKGRDIFGGLVPYGDKWRTGANGPTTFTFGQDVTVGGKAIKAGTYSVITVPGKSSWEVMLCTEGTSVPNFKEETVVAKFQANSINLPFDVETFTIMVSNVTNNSADIDILWANKMATIAVSADIDSDIMSQIDNVMNKDNKPYYAAASYYFENGKDINKTVEWAKKAADAQPEAYWVKHLLAKANAKAGNKAAAIAAAKASMELAQKGGNMDYVRLNEALLKTLK</sequence>
<evidence type="ECO:0000313" key="2">
    <source>
        <dbReference type="EMBL" id="AWV99413.1"/>
    </source>
</evidence>
<gene>
    <name evidence="2" type="ORF">DJ013_15090</name>
</gene>
<dbReference type="KEGG" id="als:DJ013_15090"/>
<name>A0A2Z4GF48_9BACT</name>
<proteinExistence type="predicted"/>
<dbReference type="EMBL" id="CP029480">
    <property type="protein sequence ID" value="AWV99413.1"/>
    <property type="molecule type" value="Genomic_DNA"/>
</dbReference>
<keyword evidence="1" id="KW-0732">Signal</keyword>
<evidence type="ECO:0000313" key="3">
    <source>
        <dbReference type="Proteomes" id="UP000249873"/>
    </source>
</evidence>
<dbReference type="InterPro" id="IPR021314">
    <property type="entry name" value="DUF2911"/>
</dbReference>
<evidence type="ECO:0008006" key="4">
    <source>
        <dbReference type="Google" id="ProtNLM"/>
    </source>
</evidence>
<dbReference type="Pfam" id="PF11138">
    <property type="entry name" value="DUF2911"/>
    <property type="match status" value="1"/>
</dbReference>
<feature type="signal peptide" evidence="1">
    <location>
        <begin position="1"/>
        <end position="18"/>
    </location>
</feature>
<evidence type="ECO:0000256" key="1">
    <source>
        <dbReference type="SAM" id="SignalP"/>
    </source>
</evidence>
<protein>
    <recommendedName>
        <fullName evidence="4">DUF2911 domain-containing protein</fullName>
    </recommendedName>
</protein>
<dbReference type="RefSeq" id="WP_111372782.1">
    <property type="nucleotide sequence ID" value="NZ_CP029480.1"/>
</dbReference>
<dbReference type="Proteomes" id="UP000249873">
    <property type="component" value="Chromosome"/>
</dbReference>
<dbReference type="OrthoDB" id="195456at2"/>
<feature type="chain" id="PRO_5016262269" description="DUF2911 domain-containing protein" evidence="1">
    <location>
        <begin position="19"/>
        <end position="274"/>
    </location>
</feature>
<dbReference type="AlphaFoldDB" id="A0A2Z4GF48"/>
<reference evidence="2 3" key="1">
    <citation type="submission" date="2018-05" db="EMBL/GenBank/DDBJ databases">
        <title>Complete genome sequence of Arcticibacterium luteifluviistationis SM1504T, a cytophagaceae bacterium isolated from Arctic surface seawater.</title>
        <authorList>
            <person name="Li Y."/>
            <person name="Qin Q.-L."/>
        </authorList>
    </citation>
    <scope>NUCLEOTIDE SEQUENCE [LARGE SCALE GENOMIC DNA]</scope>
    <source>
        <strain evidence="2 3">SM1504</strain>
    </source>
</reference>
<keyword evidence="3" id="KW-1185">Reference proteome</keyword>